<name>A0A7Z2W0M8_9BURK</name>
<feature type="region of interest" description="Disordered" evidence="1">
    <location>
        <begin position="38"/>
        <end position="57"/>
    </location>
</feature>
<dbReference type="KEGG" id="mfy:HH212_25720"/>
<feature type="chain" id="PRO_5031068131" evidence="2">
    <location>
        <begin position="37"/>
        <end position="281"/>
    </location>
</feature>
<dbReference type="InterPro" id="IPR025737">
    <property type="entry name" value="FApF"/>
</dbReference>
<protein>
    <submittedName>
        <fullName evidence="3">Transporter</fullName>
    </submittedName>
</protein>
<reference evidence="3 4" key="1">
    <citation type="submission" date="2020-04" db="EMBL/GenBank/DDBJ databases">
        <title>Genome sequencing of novel species.</title>
        <authorList>
            <person name="Heo J."/>
            <person name="Kim S.-J."/>
            <person name="Kim J.-S."/>
            <person name="Hong S.-B."/>
            <person name="Kwon S.-W."/>
        </authorList>
    </citation>
    <scope>NUCLEOTIDE SEQUENCE [LARGE SCALE GENOMIC DNA]</scope>
    <source>
        <strain evidence="3 4">GN2-R2</strain>
    </source>
</reference>
<gene>
    <name evidence="3" type="ORF">HH212_25720</name>
</gene>
<keyword evidence="4" id="KW-1185">Reference proteome</keyword>
<dbReference type="Proteomes" id="UP000502415">
    <property type="component" value="Chromosome"/>
</dbReference>
<sequence>MAFPRSVFPHQASLSVALRIGLALALAGGLAQPAFAQASGDDDISPDRPGFGASSDTVGRGRVQLEAGVQWERQRDDTRHERALSTPALLRIGVGEELELRLETDGRDVIHDVDPATGERSTTVGYADTALGFKWKLAEQQGARPALALLGEVDLPSGSRQLRGRGARPAAYVPMSWDLAGGVNLQLMPGLATENDERGARYRYGFLALSVSRAIDERLQGYVELAAPQIAGAQHGGTQAAVDGGFMFKLSKDCQLDASLVHGLNRRTADLGVAFGVSVRR</sequence>
<evidence type="ECO:0000256" key="2">
    <source>
        <dbReference type="SAM" id="SignalP"/>
    </source>
</evidence>
<organism evidence="3 4">
    <name type="scientific">Massilia forsythiae</name>
    <dbReference type="NCBI Taxonomy" id="2728020"/>
    <lineage>
        <taxon>Bacteria</taxon>
        <taxon>Pseudomonadati</taxon>
        <taxon>Pseudomonadota</taxon>
        <taxon>Betaproteobacteria</taxon>
        <taxon>Burkholderiales</taxon>
        <taxon>Oxalobacteraceae</taxon>
        <taxon>Telluria group</taxon>
        <taxon>Massilia</taxon>
    </lineage>
</organism>
<dbReference type="RefSeq" id="WP_170205044.1">
    <property type="nucleotide sequence ID" value="NZ_CP051685.1"/>
</dbReference>
<evidence type="ECO:0000313" key="4">
    <source>
        <dbReference type="Proteomes" id="UP000502415"/>
    </source>
</evidence>
<evidence type="ECO:0000313" key="3">
    <source>
        <dbReference type="EMBL" id="QJE02963.1"/>
    </source>
</evidence>
<dbReference type="AlphaFoldDB" id="A0A7Z2W0M8"/>
<accession>A0A7Z2W0M8</accession>
<keyword evidence="2" id="KW-0732">Signal</keyword>
<evidence type="ECO:0000256" key="1">
    <source>
        <dbReference type="SAM" id="MobiDB-lite"/>
    </source>
</evidence>
<proteinExistence type="predicted"/>
<dbReference type="EMBL" id="CP051685">
    <property type="protein sequence ID" value="QJE02963.1"/>
    <property type="molecule type" value="Genomic_DNA"/>
</dbReference>
<feature type="signal peptide" evidence="2">
    <location>
        <begin position="1"/>
        <end position="36"/>
    </location>
</feature>
<dbReference type="Pfam" id="PF13557">
    <property type="entry name" value="Phenol_MetA_deg"/>
    <property type="match status" value="1"/>
</dbReference>